<feature type="compositionally biased region" description="Low complexity" evidence="1">
    <location>
        <begin position="414"/>
        <end position="437"/>
    </location>
</feature>
<feature type="transmembrane region" description="Helical" evidence="2">
    <location>
        <begin position="12"/>
        <end position="35"/>
    </location>
</feature>
<comment type="caution">
    <text evidence="4">The sequence shown here is derived from an EMBL/GenBank/DDBJ whole genome shotgun (WGS) entry which is preliminary data.</text>
</comment>
<dbReference type="PANTHER" id="PTHR46448:SF1">
    <property type="entry name" value="PROTEIN KINASE DOMAIN-CONTAINING PROTEIN"/>
    <property type="match status" value="1"/>
</dbReference>
<dbReference type="InterPro" id="IPR042983">
    <property type="entry name" value="PKDCC"/>
</dbReference>
<sequence>MGFRRRCFSCRCKTSFVLIVVGLCTAGFIISYQLLRELSSSRPVKSVYPELNGRLPFRYPANKNRGNIFNENIGPAVIGRDLSSKNVDLRGNYDARSVDDVKAFLEQLDPEDWSVAPQPDELAIELKHLLLDLNLESPMSCKEIDSLRLGVPLAQSNRKYVDRSQSEDSQRSEYTITSQSVDLETKIACMKKIYDAEHCSPMGNYKLLKQLLLLSVLKHRNLIELKGYCVRGDGISSEIRKKGVILVTAVGVPFHQGGFSIIPWRKKLSLAIELIDFLDYMETNPLGSLGLGKISTHDFVLFNREEFIRFVDMDDIQIKEKPCSSSSDCYVGGLSYGIECISSECHGINALTNLQKVTVSVIDPLIRHGPSSSKSTVDDILERARSLKLTKPKLKEELQQLLSNLGSEDEPAENNNNNWHNNNDNWLNNNANNNQGYQANQANQNQLDKKNKVRTDGFFNRERIRSHGYGDELHEEPQAYVRNTHTAFEYIRYDQSNFPGLYDYNCPNSRVSWGCVITTRSLQETKKKCDEDINCKSFVIFSTQPEVDTLMTVVFKSSGSTKPQPNPGTTLFVRRSVAQSVYKADNNDQNVIKMSAKRIDDSPRNNGDIRNVGEINGNIASSERIAPKHNTELCLKKIFKGHEEPRKSREKRLMAHFGLKGMREMDWQRSVKRQTAGTFSNLMTAKGTVPKGGKFLVGLKTDDINEIVSKAMFTAEDGPSQYHIAQSMIYHLDRLLGLYHTPPSVVGTIPYSVVKKYQKNNSWKEAFAELTQEGEGLKGFYSAPVPHVMKQDKLSIKPLKSMVSKVVKFSRQSKLQFEYVFLWWLGKIVKDPTDHVGYKGHLIHFNGDEAFGNTNLDLTGYFNHCQFPNIVYKTLNCLRCHSNQGSQLSSICSLGQEVMKRVKTDKFSTSSLEIQGLNENDIIVKINDAASIAVGMVEVCIKLFGREAVLY</sequence>
<accession>A0AAN8K3B0</accession>
<feature type="domain" description="FAM69 protein-kinase" evidence="3">
    <location>
        <begin position="259"/>
        <end position="381"/>
    </location>
</feature>
<dbReference type="Gene3D" id="1.10.510.10">
    <property type="entry name" value="Transferase(Phosphotransferase) domain 1"/>
    <property type="match status" value="1"/>
</dbReference>
<dbReference type="InterPro" id="IPR022049">
    <property type="entry name" value="FAM69_kinase_dom"/>
</dbReference>
<dbReference type="GO" id="GO:0001501">
    <property type="term" value="P:skeletal system development"/>
    <property type="evidence" value="ECO:0007669"/>
    <property type="project" value="TreeGrafter"/>
</dbReference>
<dbReference type="EMBL" id="JAZGQO010000002">
    <property type="protein sequence ID" value="KAK6192038.1"/>
    <property type="molecule type" value="Genomic_DNA"/>
</dbReference>
<keyword evidence="2" id="KW-1133">Transmembrane helix</keyword>
<dbReference type="PANTHER" id="PTHR46448">
    <property type="entry name" value="PROTEIN KINASE DOMAIN-CONTAINING PROTEIN"/>
    <property type="match status" value="1"/>
</dbReference>
<gene>
    <name evidence="4" type="ORF">SNE40_003588</name>
</gene>
<dbReference type="Proteomes" id="UP001347796">
    <property type="component" value="Unassembled WGS sequence"/>
</dbReference>
<feature type="region of interest" description="Disordered" evidence="1">
    <location>
        <begin position="406"/>
        <end position="437"/>
    </location>
</feature>
<reference evidence="4 5" key="1">
    <citation type="submission" date="2024-01" db="EMBL/GenBank/DDBJ databases">
        <title>The genome of the rayed Mediterranean limpet Patella caerulea (Linnaeus, 1758).</title>
        <authorList>
            <person name="Anh-Thu Weber A."/>
            <person name="Halstead-Nussloch G."/>
        </authorList>
    </citation>
    <scope>NUCLEOTIDE SEQUENCE [LARGE SCALE GENOMIC DNA]</scope>
    <source>
        <strain evidence="4">AATW-2023a</strain>
        <tissue evidence="4">Whole specimen</tissue>
    </source>
</reference>
<evidence type="ECO:0000259" key="3">
    <source>
        <dbReference type="Pfam" id="PF12260"/>
    </source>
</evidence>
<name>A0AAN8K3B0_PATCE</name>
<evidence type="ECO:0000256" key="2">
    <source>
        <dbReference type="SAM" id="Phobius"/>
    </source>
</evidence>
<keyword evidence="2" id="KW-0812">Transmembrane</keyword>
<dbReference type="Pfam" id="PF12260">
    <property type="entry name" value="PIP49_C"/>
    <property type="match status" value="1"/>
</dbReference>
<keyword evidence="2" id="KW-0472">Membrane</keyword>
<dbReference type="GO" id="GO:0004715">
    <property type="term" value="F:non-membrane spanning protein tyrosine kinase activity"/>
    <property type="evidence" value="ECO:0007669"/>
    <property type="project" value="InterPro"/>
</dbReference>
<evidence type="ECO:0000313" key="5">
    <source>
        <dbReference type="Proteomes" id="UP001347796"/>
    </source>
</evidence>
<dbReference type="GO" id="GO:0005576">
    <property type="term" value="C:extracellular region"/>
    <property type="evidence" value="ECO:0007669"/>
    <property type="project" value="TreeGrafter"/>
</dbReference>
<evidence type="ECO:0000313" key="4">
    <source>
        <dbReference type="EMBL" id="KAK6192038.1"/>
    </source>
</evidence>
<keyword evidence="5" id="KW-1185">Reference proteome</keyword>
<protein>
    <recommendedName>
        <fullName evidence="3">FAM69 protein-kinase domain-containing protein</fullName>
    </recommendedName>
</protein>
<evidence type="ECO:0000256" key="1">
    <source>
        <dbReference type="SAM" id="MobiDB-lite"/>
    </source>
</evidence>
<dbReference type="AlphaFoldDB" id="A0AAN8K3B0"/>
<proteinExistence type="predicted"/>
<organism evidence="4 5">
    <name type="scientific">Patella caerulea</name>
    <name type="common">Rayed Mediterranean limpet</name>
    <dbReference type="NCBI Taxonomy" id="87958"/>
    <lineage>
        <taxon>Eukaryota</taxon>
        <taxon>Metazoa</taxon>
        <taxon>Spiralia</taxon>
        <taxon>Lophotrochozoa</taxon>
        <taxon>Mollusca</taxon>
        <taxon>Gastropoda</taxon>
        <taxon>Patellogastropoda</taxon>
        <taxon>Patelloidea</taxon>
        <taxon>Patellidae</taxon>
        <taxon>Patella</taxon>
    </lineage>
</organism>